<sequence length="209" mass="23175">MQSGQAAIDRLCDPEARVSSHYVVEEDGTVWNLVPEDRRAWHAGISFWRGHDTLNGRCIGVEIVNPGHEWGYRPFPPAQMAAVRDLCLGILSRHPIPPRNVVAHSDVAPDRKEDPGELFDWPWLATQGVGLWPDFPDFVVASSVDETKLRVDLAEIGYPVPSLTQGEAAFATLLRAFQRRWRPALVSGEADAETALRAAMLMRSVQNSG</sequence>
<dbReference type="Proteomes" id="UP000721844">
    <property type="component" value="Unassembled WGS sequence"/>
</dbReference>
<organism evidence="7 8">
    <name type="scientific">Acidisoma cellulosilyticum</name>
    <dbReference type="NCBI Taxonomy" id="2802395"/>
    <lineage>
        <taxon>Bacteria</taxon>
        <taxon>Pseudomonadati</taxon>
        <taxon>Pseudomonadota</taxon>
        <taxon>Alphaproteobacteria</taxon>
        <taxon>Acetobacterales</taxon>
        <taxon>Acidocellaceae</taxon>
        <taxon>Acidisoma</taxon>
    </lineage>
</organism>
<dbReference type="GO" id="GO:0071555">
    <property type="term" value="P:cell wall organization"/>
    <property type="evidence" value="ECO:0007669"/>
    <property type="project" value="UniProtKB-KW"/>
</dbReference>
<comment type="catalytic activity">
    <reaction evidence="1">
        <text>Hydrolyzes the link between N-acetylmuramoyl residues and L-amino acid residues in certain cell-wall glycopeptides.</text>
        <dbReference type="EC" id="3.5.1.28"/>
    </reaction>
</comment>
<evidence type="ECO:0000256" key="4">
    <source>
        <dbReference type="ARBA" id="ARBA00022801"/>
    </source>
</evidence>
<dbReference type="InterPro" id="IPR036505">
    <property type="entry name" value="Amidase/PGRP_sf"/>
</dbReference>
<protein>
    <recommendedName>
        <fullName evidence="3">N-acetylmuramoyl-L-alanine amidase</fullName>
        <ecNumber evidence="3">3.5.1.28</ecNumber>
    </recommendedName>
</protein>
<evidence type="ECO:0000256" key="5">
    <source>
        <dbReference type="ARBA" id="ARBA00023316"/>
    </source>
</evidence>
<proteinExistence type="inferred from homology"/>
<gene>
    <name evidence="7" type="ORF">ACELLULO517_01090</name>
</gene>
<keyword evidence="5" id="KW-0961">Cell wall biogenesis/degradation</keyword>
<evidence type="ECO:0000313" key="8">
    <source>
        <dbReference type="Proteomes" id="UP000721844"/>
    </source>
</evidence>
<name>A0A963YX85_9PROT</name>
<dbReference type="InterPro" id="IPR002502">
    <property type="entry name" value="Amidase_domain"/>
</dbReference>
<dbReference type="InterPro" id="IPR036366">
    <property type="entry name" value="PGBDSf"/>
</dbReference>
<dbReference type="PANTHER" id="PTHR30417">
    <property type="entry name" value="N-ACETYLMURAMOYL-L-ALANINE AMIDASE AMID"/>
    <property type="match status" value="1"/>
</dbReference>
<dbReference type="Gene3D" id="1.10.101.10">
    <property type="entry name" value="PGBD-like superfamily/PGBD"/>
    <property type="match status" value="1"/>
</dbReference>
<feature type="domain" description="N-acetylmuramoyl-L-alanine amidase" evidence="6">
    <location>
        <begin position="1"/>
        <end position="116"/>
    </location>
</feature>
<dbReference type="GO" id="GO:0009253">
    <property type="term" value="P:peptidoglycan catabolic process"/>
    <property type="evidence" value="ECO:0007669"/>
    <property type="project" value="InterPro"/>
</dbReference>
<dbReference type="SUPFAM" id="SSF55846">
    <property type="entry name" value="N-acetylmuramoyl-L-alanine amidase-like"/>
    <property type="match status" value="1"/>
</dbReference>
<evidence type="ECO:0000259" key="6">
    <source>
        <dbReference type="SMART" id="SM00644"/>
    </source>
</evidence>
<dbReference type="EC" id="3.5.1.28" evidence="3"/>
<evidence type="ECO:0000256" key="1">
    <source>
        <dbReference type="ARBA" id="ARBA00001561"/>
    </source>
</evidence>
<evidence type="ECO:0000256" key="3">
    <source>
        <dbReference type="ARBA" id="ARBA00011901"/>
    </source>
</evidence>
<dbReference type="SUPFAM" id="SSF47090">
    <property type="entry name" value="PGBD-like"/>
    <property type="match status" value="1"/>
</dbReference>
<dbReference type="InterPro" id="IPR036365">
    <property type="entry name" value="PGBD-like_sf"/>
</dbReference>
<dbReference type="Gene3D" id="3.40.80.10">
    <property type="entry name" value="Peptidoglycan recognition protein-like"/>
    <property type="match status" value="1"/>
</dbReference>
<keyword evidence="8" id="KW-1185">Reference proteome</keyword>
<evidence type="ECO:0000256" key="2">
    <source>
        <dbReference type="ARBA" id="ARBA00007553"/>
    </source>
</evidence>
<dbReference type="GO" id="GO:0019867">
    <property type="term" value="C:outer membrane"/>
    <property type="evidence" value="ECO:0007669"/>
    <property type="project" value="TreeGrafter"/>
</dbReference>
<dbReference type="Pfam" id="PF01510">
    <property type="entry name" value="Amidase_2"/>
    <property type="match status" value="1"/>
</dbReference>
<dbReference type="CDD" id="cd06583">
    <property type="entry name" value="PGRP"/>
    <property type="match status" value="1"/>
</dbReference>
<comment type="similarity">
    <text evidence="2">Belongs to the N-acetylmuramoyl-L-alanine amidase 2 family.</text>
</comment>
<dbReference type="GO" id="GO:0009254">
    <property type="term" value="P:peptidoglycan turnover"/>
    <property type="evidence" value="ECO:0007669"/>
    <property type="project" value="TreeGrafter"/>
</dbReference>
<dbReference type="GO" id="GO:0008745">
    <property type="term" value="F:N-acetylmuramoyl-L-alanine amidase activity"/>
    <property type="evidence" value="ECO:0007669"/>
    <property type="project" value="UniProtKB-EC"/>
</dbReference>
<accession>A0A963YX85</accession>
<dbReference type="AlphaFoldDB" id="A0A963YX85"/>
<dbReference type="SMART" id="SM00644">
    <property type="entry name" value="Ami_2"/>
    <property type="match status" value="1"/>
</dbReference>
<dbReference type="InterPro" id="IPR051206">
    <property type="entry name" value="NAMLAA_amidase_2"/>
</dbReference>
<reference evidence="7 8" key="1">
    <citation type="journal article" date="2021" name="Microorganisms">
        <title>Acidisoma silvae sp. nov. and Acidisomacellulosilytica sp. nov., Two Acidophilic Bacteria Isolated from Decaying Wood, Hydrolyzing Cellulose and Producing Poly-3-hydroxybutyrate.</title>
        <authorList>
            <person name="Mieszkin S."/>
            <person name="Pouder E."/>
            <person name="Uroz S."/>
            <person name="Simon-Colin C."/>
            <person name="Alain K."/>
        </authorList>
    </citation>
    <scope>NUCLEOTIDE SEQUENCE [LARGE SCALE GENOMIC DNA]</scope>
    <source>
        <strain evidence="7 8">HW T5.17</strain>
    </source>
</reference>
<dbReference type="PANTHER" id="PTHR30417:SF1">
    <property type="entry name" value="N-ACETYLMURAMOYL-L-ALANINE AMIDASE AMID"/>
    <property type="match status" value="1"/>
</dbReference>
<dbReference type="EMBL" id="JAESVA010000001">
    <property type="protein sequence ID" value="MCB8878811.1"/>
    <property type="molecule type" value="Genomic_DNA"/>
</dbReference>
<comment type="caution">
    <text evidence="7">The sequence shown here is derived from an EMBL/GenBank/DDBJ whole genome shotgun (WGS) entry which is preliminary data.</text>
</comment>
<evidence type="ECO:0000313" key="7">
    <source>
        <dbReference type="EMBL" id="MCB8878811.1"/>
    </source>
</evidence>
<keyword evidence="4" id="KW-0378">Hydrolase</keyword>